<dbReference type="InterPro" id="IPR010982">
    <property type="entry name" value="Lambda_DNA-bd_dom_sf"/>
</dbReference>
<dbReference type="Pfam" id="PF00717">
    <property type="entry name" value="Peptidase_S24"/>
    <property type="match status" value="1"/>
</dbReference>
<dbReference type="SUPFAM" id="SSF47413">
    <property type="entry name" value="lambda repressor-like DNA-binding domains"/>
    <property type="match status" value="1"/>
</dbReference>
<protein>
    <submittedName>
        <fullName evidence="5">Helix-turn-helix transcriptional regulator</fullName>
    </submittedName>
</protein>
<dbReference type="PANTHER" id="PTHR40661">
    <property type="match status" value="1"/>
</dbReference>
<keyword evidence="1" id="KW-0805">Transcription regulation</keyword>
<keyword evidence="2" id="KW-0238">DNA-binding</keyword>
<gene>
    <name evidence="5" type="ORF">GCM10023338_15290</name>
</gene>
<dbReference type="InterPro" id="IPR036286">
    <property type="entry name" value="LexA/Signal_pep-like_sf"/>
</dbReference>
<dbReference type="RefSeq" id="WP_171973648.1">
    <property type="nucleotide sequence ID" value="NZ_BAABKE010000004.1"/>
</dbReference>
<evidence type="ECO:0000313" key="5">
    <source>
        <dbReference type="EMBL" id="GAA5100521.1"/>
    </source>
</evidence>
<dbReference type="PANTHER" id="PTHR40661:SF3">
    <property type="entry name" value="FELS-1 PROPHAGE TRANSCRIPTIONAL REGULATOR"/>
    <property type="match status" value="1"/>
</dbReference>
<dbReference type="InterPro" id="IPR039418">
    <property type="entry name" value="LexA-like"/>
</dbReference>
<evidence type="ECO:0000259" key="4">
    <source>
        <dbReference type="PROSITE" id="PS50943"/>
    </source>
</evidence>
<name>A0ABP9MTZ0_9GAMM</name>
<reference evidence="6" key="1">
    <citation type="journal article" date="2019" name="Int. J. Syst. Evol. Microbiol.">
        <title>The Global Catalogue of Microorganisms (GCM) 10K type strain sequencing project: providing services to taxonomists for standard genome sequencing and annotation.</title>
        <authorList>
            <consortium name="The Broad Institute Genomics Platform"/>
            <consortium name="The Broad Institute Genome Sequencing Center for Infectious Disease"/>
            <person name="Wu L."/>
            <person name="Ma J."/>
        </authorList>
    </citation>
    <scope>NUCLEOTIDE SEQUENCE [LARGE SCALE GENOMIC DNA]</scope>
    <source>
        <strain evidence="6">JCM 18424</strain>
    </source>
</reference>
<comment type="caution">
    <text evidence="5">The sequence shown here is derived from an EMBL/GenBank/DDBJ whole genome shotgun (WGS) entry which is preliminary data.</text>
</comment>
<dbReference type="SUPFAM" id="SSF51306">
    <property type="entry name" value="LexA/Signal peptidase"/>
    <property type="match status" value="1"/>
</dbReference>
<dbReference type="InterPro" id="IPR015927">
    <property type="entry name" value="Peptidase_S24_S26A/B/C"/>
</dbReference>
<dbReference type="EMBL" id="BAABKE010000004">
    <property type="protein sequence ID" value="GAA5100521.1"/>
    <property type="molecule type" value="Genomic_DNA"/>
</dbReference>
<evidence type="ECO:0000256" key="3">
    <source>
        <dbReference type="ARBA" id="ARBA00023163"/>
    </source>
</evidence>
<proteinExistence type="predicted"/>
<dbReference type="PROSITE" id="PS50943">
    <property type="entry name" value="HTH_CROC1"/>
    <property type="match status" value="1"/>
</dbReference>
<organism evidence="5 6">
    <name type="scientific">Wohlfahrtiimonas larvae</name>
    <dbReference type="NCBI Taxonomy" id="1157986"/>
    <lineage>
        <taxon>Bacteria</taxon>
        <taxon>Pseudomonadati</taxon>
        <taxon>Pseudomonadota</taxon>
        <taxon>Gammaproteobacteria</taxon>
        <taxon>Cardiobacteriales</taxon>
        <taxon>Ignatzschineriaceae</taxon>
        <taxon>Wohlfahrtiimonas</taxon>
    </lineage>
</organism>
<dbReference type="InterPro" id="IPR001387">
    <property type="entry name" value="Cro/C1-type_HTH"/>
</dbReference>
<evidence type="ECO:0000256" key="2">
    <source>
        <dbReference type="ARBA" id="ARBA00023125"/>
    </source>
</evidence>
<dbReference type="CDD" id="cd00093">
    <property type="entry name" value="HTH_XRE"/>
    <property type="match status" value="1"/>
</dbReference>
<dbReference type="SMART" id="SM00530">
    <property type="entry name" value="HTH_XRE"/>
    <property type="match status" value="1"/>
</dbReference>
<dbReference type="Gene3D" id="1.10.260.40">
    <property type="entry name" value="lambda repressor-like DNA-binding domains"/>
    <property type="match status" value="1"/>
</dbReference>
<evidence type="ECO:0000313" key="6">
    <source>
        <dbReference type="Proteomes" id="UP001500631"/>
    </source>
</evidence>
<keyword evidence="3" id="KW-0804">Transcription</keyword>
<dbReference type="CDD" id="cd06529">
    <property type="entry name" value="S24_LexA-like"/>
    <property type="match status" value="1"/>
</dbReference>
<accession>A0ABP9MTZ0</accession>
<dbReference type="Proteomes" id="UP001500631">
    <property type="component" value="Unassembled WGS sequence"/>
</dbReference>
<evidence type="ECO:0000256" key="1">
    <source>
        <dbReference type="ARBA" id="ARBA00023015"/>
    </source>
</evidence>
<keyword evidence="6" id="KW-1185">Reference proteome</keyword>
<sequence length="232" mass="26200">MIEVGLRLKEARELLNMTQKKFSELAGISPNAQVNYEKGERKPDTQYLSNIAKLGCDIQYIVTGVKSNNPDPIVYDNAGNLVDLDEFCFVPRYKVFAAAGHGSAINEETYEFSIAFRKYWVKKYLEVNPKDLIAITARGDSMIGVIDDKDVMIIDTANKLFNDGIYVLRIDGDLIVKSVQKLPGKIIEVSSTNPLYKPFTIDMNNPPNDFEIIGCVVHTEPVTLFRNRRTRD</sequence>
<dbReference type="Gene3D" id="2.10.109.10">
    <property type="entry name" value="Umud Fragment, subunit A"/>
    <property type="match status" value="1"/>
</dbReference>
<dbReference type="Pfam" id="PF01381">
    <property type="entry name" value="HTH_3"/>
    <property type="match status" value="1"/>
</dbReference>
<feature type="domain" description="HTH cro/C1-type" evidence="4">
    <location>
        <begin position="8"/>
        <end position="61"/>
    </location>
</feature>